<sequence>MIRNRGIVPATEIWVRHFFAWRGRRSQHDREVDEPRSSPSPHPLAPPHHPSRPVLPQGAPPAAANPTYVPPARHFVTITYETDSERLDSQETTGNEFDTPYLDEADFTGYLLQLLPTSSFSISFVLYMGRWPIFVQPLKTRVFIQ</sequence>
<feature type="region of interest" description="Disordered" evidence="1">
    <location>
        <begin position="25"/>
        <end position="68"/>
    </location>
</feature>
<evidence type="ECO:0000313" key="3">
    <source>
        <dbReference type="Proteomes" id="UP001497472"/>
    </source>
</evidence>
<feature type="compositionally biased region" description="Basic and acidic residues" evidence="1">
    <location>
        <begin position="26"/>
        <end position="36"/>
    </location>
</feature>
<organism evidence="2 3">
    <name type="scientific">Leptosia nina</name>
    <dbReference type="NCBI Taxonomy" id="320188"/>
    <lineage>
        <taxon>Eukaryota</taxon>
        <taxon>Metazoa</taxon>
        <taxon>Ecdysozoa</taxon>
        <taxon>Arthropoda</taxon>
        <taxon>Hexapoda</taxon>
        <taxon>Insecta</taxon>
        <taxon>Pterygota</taxon>
        <taxon>Neoptera</taxon>
        <taxon>Endopterygota</taxon>
        <taxon>Lepidoptera</taxon>
        <taxon>Glossata</taxon>
        <taxon>Ditrysia</taxon>
        <taxon>Papilionoidea</taxon>
        <taxon>Pieridae</taxon>
        <taxon>Pierinae</taxon>
        <taxon>Leptosia</taxon>
    </lineage>
</organism>
<dbReference type="EMBL" id="CAVLEF010000283">
    <property type="protein sequence ID" value="CAK1556295.1"/>
    <property type="molecule type" value="Genomic_DNA"/>
</dbReference>
<dbReference type="Proteomes" id="UP001497472">
    <property type="component" value="Unassembled WGS sequence"/>
</dbReference>
<dbReference type="AlphaFoldDB" id="A0AAV1K7F6"/>
<accession>A0AAV1K7F6</accession>
<name>A0AAV1K7F6_9NEOP</name>
<protein>
    <submittedName>
        <fullName evidence="2">Uncharacterized protein</fullName>
    </submittedName>
</protein>
<gene>
    <name evidence="2" type="ORF">LNINA_LOCUS15057</name>
</gene>
<comment type="caution">
    <text evidence="2">The sequence shown here is derived from an EMBL/GenBank/DDBJ whole genome shotgun (WGS) entry which is preliminary data.</text>
</comment>
<keyword evidence="3" id="KW-1185">Reference proteome</keyword>
<evidence type="ECO:0000313" key="2">
    <source>
        <dbReference type="EMBL" id="CAK1556295.1"/>
    </source>
</evidence>
<feature type="compositionally biased region" description="Pro residues" evidence="1">
    <location>
        <begin position="38"/>
        <end position="48"/>
    </location>
</feature>
<proteinExistence type="predicted"/>
<reference evidence="2 3" key="1">
    <citation type="submission" date="2023-11" db="EMBL/GenBank/DDBJ databases">
        <authorList>
            <person name="Okamura Y."/>
        </authorList>
    </citation>
    <scope>NUCLEOTIDE SEQUENCE [LARGE SCALE GENOMIC DNA]</scope>
</reference>
<evidence type="ECO:0000256" key="1">
    <source>
        <dbReference type="SAM" id="MobiDB-lite"/>
    </source>
</evidence>